<reference evidence="1 2" key="1">
    <citation type="submission" date="2022-10" db="EMBL/GenBank/DDBJ databases">
        <title>Pararhodobacter sp. nov., isolated from marine algae.</title>
        <authorList>
            <person name="Choi B.J."/>
            <person name="Kim J.M."/>
            <person name="Lee J.K."/>
            <person name="Choi D.G."/>
            <person name="Jeon C.O."/>
        </authorList>
    </citation>
    <scope>NUCLEOTIDE SEQUENCE [LARGE SCALE GENOMIC DNA]</scope>
    <source>
        <strain evidence="1 2">ZQ420</strain>
    </source>
</reference>
<organism evidence="1 2">
    <name type="scientific">Pararhodobacter zhoushanensis</name>
    <dbReference type="NCBI Taxonomy" id="2479545"/>
    <lineage>
        <taxon>Bacteria</taxon>
        <taxon>Pseudomonadati</taxon>
        <taxon>Pseudomonadota</taxon>
        <taxon>Alphaproteobacteria</taxon>
        <taxon>Rhodobacterales</taxon>
        <taxon>Paracoccaceae</taxon>
        <taxon>Pararhodobacter</taxon>
    </lineage>
</organism>
<gene>
    <name evidence="1" type="ORF">OKW52_22105</name>
</gene>
<dbReference type="EMBL" id="JAPDFL010000001">
    <property type="protein sequence ID" value="MCW1934867.1"/>
    <property type="molecule type" value="Genomic_DNA"/>
</dbReference>
<accession>A0ABT3H4Y6</accession>
<evidence type="ECO:0000313" key="1">
    <source>
        <dbReference type="EMBL" id="MCW1934867.1"/>
    </source>
</evidence>
<protein>
    <submittedName>
        <fullName evidence="1">Uncharacterized protein</fullName>
    </submittedName>
</protein>
<comment type="caution">
    <text evidence="1">The sequence shown here is derived from an EMBL/GenBank/DDBJ whole genome shotgun (WGS) entry which is preliminary data.</text>
</comment>
<name>A0ABT3H4Y6_9RHOB</name>
<sequence>MFNWDEDYETLVTTSTVVLRDRPADAPQPAPWLTRVRDIARRATMPALVALGLTAVAAGVQFAPSFNDGAALSSLTQWSSLVFGDGDAVMPDALHTYDQSQYDRFRHGIAQFSDADLLEYARTTQASLTGAGDVMGAFLMDALYLAEREIDRRGLPRPMASLAAVLHRS</sequence>
<dbReference type="Proteomes" id="UP001208938">
    <property type="component" value="Unassembled WGS sequence"/>
</dbReference>
<proteinExistence type="predicted"/>
<dbReference type="RefSeq" id="WP_264507611.1">
    <property type="nucleotide sequence ID" value="NZ_JAPDFL010000001.1"/>
</dbReference>
<evidence type="ECO:0000313" key="2">
    <source>
        <dbReference type="Proteomes" id="UP001208938"/>
    </source>
</evidence>
<keyword evidence="2" id="KW-1185">Reference proteome</keyword>